<comment type="subcellular location">
    <subcellularLocation>
        <location evidence="5">Nucleus</location>
        <location evidence="5">Nucleolus</location>
    </subcellularLocation>
    <subcellularLocation>
        <location evidence="5">Nucleus</location>
        <location evidence="5">Nucleoplasm</location>
    </subcellularLocation>
</comment>
<name>A0A336LMN0_CULSO</name>
<protein>
    <recommendedName>
        <fullName evidence="2 5">Ribosome biogenesis protein NOP53</fullName>
    </recommendedName>
</protein>
<evidence type="ECO:0000256" key="5">
    <source>
        <dbReference type="PIRNR" id="PIRNR017302"/>
    </source>
</evidence>
<dbReference type="AlphaFoldDB" id="A0A336LMN0"/>
<dbReference type="InterPro" id="IPR011687">
    <property type="entry name" value="Nop53/GLTSCR2"/>
</dbReference>
<feature type="region of interest" description="Disordered" evidence="6">
    <location>
        <begin position="269"/>
        <end position="323"/>
    </location>
</feature>
<dbReference type="PANTHER" id="PTHR14211:SF7">
    <property type="entry name" value="RIBOSOME BIOGENESIS PROTEIN NOP53"/>
    <property type="match status" value="1"/>
</dbReference>
<keyword evidence="4 5" id="KW-0539">Nucleus</keyword>
<accession>A0A336LMN0</accession>
<feature type="compositionally biased region" description="Basic and acidic residues" evidence="6">
    <location>
        <begin position="104"/>
        <end position="121"/>
    </location>
</feature>
<evidence type="ECO:0000313" key="7">
    <source>
        <dbReference type="EMBL" id="SSX19170.1"/>
    </source>
</evidence>
<evidence type="ECO:0000256" key="2">
    <source>
        <dbReference type="ARBA" id="ARBA00018339"/>
    </source>
</evidence>
<comment type="function">
    <text evidence="5">May play a role in ribosome biogenesis.</text>
</comment>
<dbReference type="PANTHER" id="PTHR14211">
    <property type="entry name" value="GLIOMA SUPPRESSOR CANDIDATE REGION GENE 2"/>
    <property type="match status" value="1"/>
</dbReference>
<dbReference type="GO" id="GO:0008097">
    <property type="term" value="F:5S rRNA binding"/>
    <property type="evidence" value="ECO:0007669"/>
    <property type="project" value="TreeGrafter"/>
</dbReference>
<organism evidence="7">
    <name type="scientific">Culicoides sonorensis</name>
    <name type="common">Biting midge</name>
    <dbReference type="NCBI Taxonomy" id="179676"/>
    <lineage>
        <taxon>Eukaryota</taxon>
        <taxon>Metazoa</taxon>
        <taxon>Ecdysozoa</taxon>
        <taxon>Arthropoda</taxon>
        <taxon>Hexapoda</taxon>
        <taxon>Insecta</taxon>
        <taxon>Pterygota</taxon>
        <taxon>Neoptera</taxon>
        <taxon>Endopterygota</taxon>
        <taxon>Diptera</taxon>
        <taxon>Nematocera</taxon>
        <taxon>Chironomoidea</taxon>
        <taxon>Ceratopogonidae</taxon>
        <taxon>Ceratopogoninae</taxon>
        <taxon>Culicoides</taxon>
        <taxon>Monoculicoides</taxon>
    </lineage>
</organism>
<sequence>MATKTINKKKHHSRKLKSSWRKHVDITDVENYLEEKRADEIIGTVSDKQDDELFAVDSKPDQALVKLTPKQLRKLKAKETPKSFAILENQSQVKDPITKRNRVKSKDERKHPLVKKKEELKAAEGKVPTRLIKAQEQRKAALQAKAELRKKKAPKFDADLWADENSVPKELNNEWYNKTLVEHNLKGLGKPKVRLPGELRQKRSKLKAVQPPHPGLSYNPTFDDHQELIEEVVKKEETIIKKREHLERVLTNKMAKMTRDQIEKMKQKELIQGLPIDHSKENKEDEEPSDDEYKTVNPPVRNKKKDRKARRKQKEQREKELLEKTKKRELKKVKDINNVPELKKQITVQEKVVEKKRVNQAEREKLKKTSALRISKVKYREPEIDVNELEDISGNLRNLKPAGNLLLDRFKSLQKRNILPSTLHRKRKMKTMVKKYIKQSHKGEGLRTKNYIKPPKSSR</sequence>
<evidence type="ECO:0000256" key="6">
    <source>
        <dbReference type="SAM" id="MobiDB-lite"/>
    </source>
</evidence>
<feature type="region of interest" description="Disordered" evidence="6">
    <location>
        <begin position="201"/>
        <end position="222"/>
    </location>
</feature>
<dbReference type="GO" id="GO:0000027">
    <property type="term" value="P:ribosomal large subunit assembly"/>
    <property type="evidence" value="ECO:0007669"/>
    <property type="project" value="UniProtKB-UniRule"/>
</dbReference>
<feature type="region of interest" description="Disordered" evidence="6">
    <location>
        <begin position="87"/>
        <end position="121"/>
    </location>
</feature>
<dbReference type="GO" id="GO:0006364">
    <property type="term" value="P:rRNA processing"/>
    <property type="evidence" value="ECO:0007669"/>
    <property type="project" value="TreeGrafter"/>
</dbReference>
<evidence type="ECO:0000256" key="3">
    <source>
        <dbReference type="ARBA" id="ARBA00022517"/>
    </source>
</evidence>
<dbReference type="Pfam" id="PF07767">
    <property type="entry name" value="Nop53"/>
    <property type="match status" value="1"/>
</dbReference>
<dbReference type="PIRSF" id="PIRSF017302">
    <property type="entry name" value="Gltscr2"/>
    <property type="match status" value="1"/>
</dbReference>
<comment type="similarity">
    <text evidence="1 5">Belongs to the NOP53 family.</text>
</comment>
<feature type="region of interest" description="Disordered" evidence="6">
    <location>
        <begin position="436"/>
        <end position="459"/>
    </location>
</feature>
<keyword evidence="3 5" id="KW-0690">Ribosome biogenesis</keyword>
<dbReference type="GO" id="GO:0005730">
    <property type="term" value="C:nucleolus"/>
    <property type="evidence" value="ECO:0007669"/>
    <property type="project" value="UniProtKB-SubCell"/>
</dbReference>
<dbReference type="OMA" id="TEKWTHK"/>
<dbReference type="GO" id="GO:0005654">
    <property type="term" value="C:nucleoplasm"/>
    <property type="evidence" value="ECO:0007669"/>
    <property type="project" value="UniProtKB-SubCell"/>
</dbReference>
<gene>
    <name evidence="7" type="primary">CSON012511</name>
</gene>
<reference evidence="7" key="1">
    <citation type="submission" date="2018-07" db="EMBL/GenBank/DDBJ databases">
        <authorList>
            <person name="Quirk P.G."/>
            <person name="Krulwich T.A."/>
        </authorList>
    </citation>
    <scope>NUCLEOTIDE SEQUENCE</scope>
</reference>
<proteinExistence type="inferred from homology"/>
<dbReference type="VEuPathDB" id="VectorBase:CSON012511"/>
<evidence type="ECO:0000256" key="1">
    <source>
        <dbReference type="ARBA" id="ARBA00008838"/>
    </source>
</evidence>
<evidence type="ECO:0000256" key="4">
    <source>
        <dbReference type="ARBA" id="ARBA00023242"/>
    </source>
</evidence>
<feature type="compositionally biased region" description="Basic residues" evidence="6">
    <location>
        <begin position="301"/>
        <end position="314"/>
    </location>
</feature>
<dbReference type="EMBL" id="UFQT01000059">
    <property type="protein sequence ID" value="SSX19170.1"/>
    <property type="molecule type" value="Genomic_DNA"/>
</dbReference>